<dbReference type="EMBL" id="BAABKE010000002">
    <property type="protein sequence ID" value="GAA5096665.1"/>
    <property type="molecule type" value="Genomic_DNA"/>
</dbReference>
<dbReference type="PANTHER" id="PTHR42781:SF4">
    <property type="entry name" value="SPERMIDINE_PUTRESCINE IMPORT ATP-BINDING PROTEIN POTA"/>
    <property type="match status" value="1"/>
</dbReference>
<dbReference type="InterPro" id="IPR017871">
    <property type="entry name" value="ABC_transporter-like_CS"/>
</dbReference>
<dbReference type="Gene3D" id="3.40.50.300">
    <property type="entry name" value="P-loop containing nucleotide triphosphate hydrolases"/>
    <property type="match status" value="1"/>
</dbReference>
<keyword evidence="2" id="KW-0547">Nucleotide-binding</keyword>
<dbReference type="InterPro" id="IPR050093">
    <property type="entry name" value="ABC_SmlMolc_Importer"/>
</dbReference>
<evidence type="ECO:0000256" key="1">
    <source>
        <dbReference type="ARBA" id="ARBA00022448"/>
    </source>
</evidence>
<proteinExistence type="predicted"/>
<dbReference type="InterPro" id="IPR003593">
    <property type="entry name" value="AAA+_ATPase"/>
</dbReference>
<evidence type="ECO:0000256" key="3">
    <source>
        <dbReference type="ARBA" id="ARBA00022840"/>
    </source>
</evidence>
<dbReference type="GO" id="GO:0005524">
    <property type="term" value="F:ATP binding"/>
    <property type="evidence" value="ECO:0007669"/>
    <property type="project" value="UniProtKB-KW"/>
</dbReference>
<comment type="caution">
    <text evidence="5">The sequence shown here is derived from an EMBL/GenBank/DDBJ whole genome shotgun (WGS) entry which is preliminary data.</text>
</comment>
<evidence type="ECO:0000313" key="5">
    <source>
        <dbReference type="EMBL" id="GAA5096665.1"/>
    </source>
</evidence>
<protein>
    <submittedName>
        <fullName evidence="5">ATP-binding cassette domain-containing protein</fullName>
    </submittedName>
</protein>
<dbReference type="SMART" id="SM00382">
    <property type="entry name" value="AAA"/>
    <property type="match status" value="1"/>
</dbReference>
<name>A0ABP9MK18_9GAMM</name>
<accession>A0ABP9MK18</accession>
<dbReference type="Pfam" id="PF00005">
    <property type="entry name" value="ABC_tran"/>
    <property type="match status" value="1"/>
</dbReference>
<feature type="domain" description="ABC transporter" evidence="4">
    <location>
        <begin position="2"/>
        <end position="222"/>
    </location>
</feature>
<dbReference type="PROSITE" id="PS50893">
    <property type="entry name" value="ABC_TRANSPORTER_2"/>
    <property type="match status" value="1"/>
</dbReference>
<evidence type="ECO:0000259" key="4">
    <source>
        <dbReference type="PROSITE" id="PS50893"/>
    </source>
</evidence>
<keyword evidence="6" id="KW-1185">Reference proteome</keyword>
<dbReference type="PROSITE" id="PS00211">
    <property type="entry name" value="ABC_TRANSPORTER_1"/>
    <property type="match status" value="1"/>
</dbReference>
<keyword evidence="1" id="KW-0813">Transport</keyword>
<keyword evidence="3 5" id="KW-0067">ATP-binding</keyword>
<evidence type="ECO:0000256" key="2">
    <source>
        <dbReference type="ARBA" id="ARBA00022741"/>
    </source>
</evidence>
<dbReference type="SUPFAM" id="SSF52540">
    <property type="entry name" value="P-loop containing nucleoside triphosphate hydrolases"/>
    <property type="match status" value="1"/>
</dbReference>
<dbReference type="PANTHER" id="PTHR42781">
    <property type="entry name" value="SPERMIDINE/PUTRESCINE IMPORT ATP-BINDING PROTEIN POTA"/>
    <property type="match status" value="1"/>
</dbReference>
<dbReference type="InterPro" id="IPR027417">
    <property type="entry name" value="P-loop_NTPase"/>
</dbReference>
<sequence length="223" mass="24979">MNIAFSVHKTLTAYKRSFTLNATYQTEANRLVILGASGSGKSVLLKTIAGLITPDSGKITLQDRCLFDSTKKINLKPQQRSLAYLFQSYALFPHLNVAQNISFALHHSIINGRKHSVPEAVQYWLELFKLEGIQFQYPDEISGGQKQRVALARALIVNPKAILLDEPFSALDTNLRAIMRKELAEVQEKLNIPMILITHDPEDAKVFGDAIIEIEHGRIIKIS</sequence>
<gene>
    <name evidence="5" type="ORF">GCM10023338_07320</name>
</gene>
<dbReference type="RefSeq" id="WP_077924838.1">
    <property type="nucleotide sequence ID" value="NZ_BAABKE010000002.1"/>
</dbReference>
<dbReference type="InterPro" id="IPR003439">
    <property type="entry name" value="ABC_transporter-like_ATP-bd"/>
</dbReference>
<organism evidence="5 6">
    <name type="scientific">Wohlfahrtiimonas larvae</name>
    <dbReference type="NCBI Taxonomy" id="1157986"/>
    <lineage>
        <taxon>Bacteria</taxon>
        <taxon>Pseudomonadati</taxon>
        <taxon>Pseudomonadota</taxon>
        <taxon>Gammaproteobacteria</taxon>
        <taxon>Cardiobacteriales</taxon>
        <taxon>Ignatzschineriaceae</taxon>
        <taxon>Wohlfahrtiimonas</taxon>
    </lineage>
</organism>
<dbReference type="Proteomes" id="UP001500631">
    <property type="component" value="Unassembled WGS sequence"/>
</dbReference>
<evidence type="ECO:0000313" key="6">
    <source>
        <dbReference type="Proteomes" id="UP001500631"/>
    </source>
</evidence>
<reference evidence="6" key="1">
    <citation type="journal article" date="2019" name="Int. J. Syst. Evol. Microbiol.">
        <title>The Global Catalogue of Microorganisms (GCM) 10K type strain sequencing project: providing services to taxonomists for standard genome sequencing and annotation.</title>
        <authorList>
            <consortium name="The Broad Institute Genomics Platform"/>
            <consortium name="The Broad Institute Genome Sequencing Center for Infectious Disease"/>
            <person name="Wu L."/>
            <person name="Ma J."/>
        </authorList>
    </citation>
    <scope>NUCLEOTIDE SEQUENCE [LARGE SCALE GENOMIC DNA]</scope>
    <source>
        <strain evidence="6">JCM 18424</strain>
    </source>
</reference>